<sequence length="264" mass="30521">MSKVYLLPISCFLLFQLTFIITYIASVLENHVVPDIPYISDSATYSPESCIFGQLINTGCVILGLTIYIRYRQIIHVTDHHEVLKDLVDHLNKRALYFGYMSCYGISIVANFQETNVRLMHYVGAFSAFGMGTLYFWYQTIISHRLEPYVTVKRALYRIILSVFCTIFFFVVAICGVISHILFEGSDPRHWYPSDGGWRYHVASSVSEWIVATIFSFYILSFSDEFKFIEFEHPEISFVIFDIEHVEQVESRVLVECADEEADA</sequence>
<name>A0A9N9RQB0_9DIPT</name>
<dbReference type="InterPro" id="IPR050911">
    <property type="entry name" value="DRAM/TMEM150_Autophagy_Mod"/>
</dbReference>
<comment type="subcellular location">
    <subcellularLocation>
        <location evidence="1">Endomembrane system</location>
        <topology evidence="1">Multi-pass membrane protein</topology>
    </subcellularLocation>
</comment>
<evidence type="ECO:0000256" key="1">
    <source>
        <dbReference type="ARBA" id="ARBA00004127"/>
    </source>
</evidence>
<evidence type="ECO:0000256" key="2">
    <source>
        <dbReference type="ARBA" id="ARBA00006565"/>
    </source>
</evidence>
<evidence type="ECO:0000256" key="4">
    <source>
        <dbReference type="ARBA" id="ARBA00022989"/>
    </source>
</evidence>
<evidence type="ECO:0000313" key="8">
    <source>
        <dbReference type="EMBL" id="CAG9801161.1"/>
    </source>
</evidence>
<evidence type="ECO:0000256" key="6">
    <source>
        <dbReference type="SAM" id="Phobius"/>
    </source>
</evidence>
<proteinExistence type="inferred from homology"/>
<keyword evidence="4 6" id="KW-1133">Transmembrane helix</keyword>
<organism evidence="8 9">
    <name type="scientific">Chironomus riparius</name>
    <dbReference type="NCBI Taxonomy" id="315576"/>
    <lineage>
        <taxon>Eukaryota</taxon>
        <taxon>Metazoa</taxon>
        <taxon>Ecdysozoa</taxon>
        <taxon>Arthropoda</taxon>
        <taxon>Hexapoda</taxon>
        <taxon>Insecta</taxon>
        <taxon>Pterygota</taxon>
        <taxon>Neoptera</taxon>
        <taxon>Endopterygota</taxon>
        <taxon>Diptera</taxon>
        <taxon>Nematocera</taxon>
        <taxon>Chironomoidea</taxon>
        <taxon>Chironomidae</taxon>
        <taxon>Chironominae</taxon>
        <taxon>Chironomus</taxon>
    </lineage>
</organism>
<dbReference type="PANTHER" id="PTHR21324">
    <property type="entry name" value="FASTING-INDUCIBLE INTEGRAL MEMBRANE PROTEIN TM6P1-RELATED"/>
    <property type="match status" value="1"/>
</dbReference>
<evidence type="ECO:0000313" key="9">
    <source>
        <dbReference type="Proteomes" id="UP001153620"/>
    </source>
</evidence>
<dbReference type="Pfam" id="PF10277">
    <property type="entry name" value="Frag1"/>
    <property type="match status" value="1"/>
</dbReference>
<reference evidence="8" key="2">
    <citation type="submission" date="2022-10" db="EMBL/GenBank/DDBJ databases">
        <authorList>
            <consortium name="ENA_rothamsted_submissions"/>
            <consortium name="culmorum"/>
            <person name="King R."/>
        </authorList>
    </citation>
    <scope>NUCLEOTIDE SEQUENCE</scope>
</reference>
<dbReference type="EMBL" id="OU895877">
    <property type="protein sequence ID" value="CAG9801161.1"/>
    <property type="molecule type" value="Genomic_DNA"/>
</dbReference>
<accession>A0A9N9RQB0</accession>
<dbReference type="PANTHER" id="PTHR21324:SF2">
    <property type="entry name" value="EG:22E5.9 PROTEIN"/>
    <property type="match status" value="1"/>
</dbReference>
<evidence type="ECO:0000256" key="5">
    <source>
        <dbReference type="ARBA" id="ARBA00023136"/>
    </source>
</evidence>
<keyword evidence="9" id="KW-1185">Reference proteome</keyword>
<keyword evidence="3 6" id="KW-0812">Transmembrane</keyword>
<evidence type="ECO:0000259" key="7">
    <source>
        <dbReference type="Pfam" id="PF10277"/>
    </source>
</evidence>
<feature type="transmembrane region" description="Helical" evidence="6">
    <location>
        <begin position="119"/>
        <end position="138"/>
    </location>
</feature>
<feature type="transmembrane region" description="Helical" evidence="6">
    <location>
        <begin position="202"/>
        <end position="220"/>
    </location>
</feature>
<dbReference type="AlphaFoldDB" id="A0A9N9RQB0"/>
<comment type="similarity">
    <text evidence="2">Belongs to the DRAM/TMEM150 family.</text>
</comment>
<evidence type="ECO:0000256" key="3">
    <source>
        <dbReference type="ARBA" id="ARBA00022692"/>
    </source>
</evidence>
<feature type="domain" description="CWH43-like N-terminal" evidence="7">
    <location>
        <begin position="4"/>
        <end position="227"/>
    </location>
</feature>
<dbReference type="OrthoDB" id="191706at2759"/>
<gene>
    <name evidence="8" type="ORF">CHIRRI_LOCUS4095</name>
</gene>
<dbReference type="InterPro" id="IPR019402">
    <property type="entry name" value="CWH43_N"/>
</dbReference>
<dbReference type="GO" id="GO:0012505">
    <property type="term" value="C:endomembrane system"/>
    <property type="evidence" value="ECO:0007669"/>
    <property type="project" value="UniProtKB-SubCell"/>
</dbReference>
<feature type="transmembrane region" description="Helical" evidence="6">
    <location>
        <begin position="95"/>
        <end position="113"/>
    </location>
</feature>
<keyword evidence="5 6" id="KW-0472">Membrane</keyword>
<protein>
    <recommendedName>
        <fullName evidence="7">CWH43-like N-terminal domain-containing protein</fullName>
    </recommendedName>
</protein>
<dbReference type="Proteomes" id="UP001153620">
    <property type="component" value="Chromosome 1"/>
</dbReference>
<feature type="transmembrane region" description="Helical" evidence="6">
    <location>
        <begin position="159"/>
        <end position="182"/>
    </location>
</feature>
<feature type="transmembrane region" description="Helical" evidence="6">
    <location>
        <begin position="5"/>
        <end position="25"/>
    </location>
</feature>
<reference evidence="8" key="1">
    <citation type="submission" date="2022-01" db="EMBL/GenBank/DDBJ databases">
        <authorList>
            <person name="King R."/>
        </authorList>
    </citation>
    <scope>NUCLEOTIDE SEQUENCE</scope>
</reference>
<feature type="transmembrane region" description="Helical" evidence="6">
    <location>
        <begin position="51"/>
        <end position="71"/>
    </location>
</feature>